<keyword evidence="2" id="KW-1185">Reference proteome</keyword>
<dbReference type="AlphaFoldDB" id="A0A238V265"/>
<accession>A0A238V265</accession>
<sequence length="101" mass="11585">MALLMEPDLLLSRLQTLGQRLEEATQAGDAGSESPLEQAREFLLTHLPQQASVPYRADDLLELLTPSPHIHWSWAEERELVLEGLTLLHQLWYRSAMLNKR</sequence>
<dbReference type="EMBL" id="FZNS01000001">
    <property type="protein sequence ID" value="SNR28642.1"/>
    <property type="molecule type" value="Genomic_DNA"/>
</dbReference>
<evidence type="ECO:0000313" key="2">
    <source>
        <dbReference type="Proteomes" id="UP000198310"/>
    </source>
</evidence>
<reference evidence="2" key="1">
    <citation type="submission" date="2017-06" db="EMBL/GenBank/DDBJ databases">
        <authorList>
            <person name="Varghese N."/>
            <person name="Submissions S."/>
        </authorList>
    </citation>
    <scope>NUCLEOTIDE SEQUENCE [LARGE SCALE GENOMIC DNA]</scope>
    <source>
        <strain evidence="2">DSM 28041</strain>
    </source>
</reference>
<protein>
    <submittedName>
        <fullName evidence="1">Uncharacterized protein</fullName>
    </submittedName>
</protein>
<gene>
    <name evidence="1" type="ORF">SAMN06269173_10128</name>
</gene>
<name>A0A238V265_9BACT</name>
<proteinExistence type="predicted"/>
<dbReference type="Proteomes" id="UP000198310">
    <property type="component" value="Unassembled WGS sequence"/>
</dbReference>
<evidence type="ECO:0000313" key="1">
    <source>
        <dbReference type="EMBL" id="SNR28642.1"/>
    </source>
</evidence>
<organism evidence="1 2">
    <name type="scientific">Hymenobacter mucosus</name>
    <dbReference type="NCBI Taxonomy" id="1411120"/>
    <lineage>
        <taxon>Bacteria</taxon>
        <taxon>Pseudomonadati</taxon>
        <taxon>Bacteroidota</taxon>
        <taxon>Cytophagia</taxon>
        <taxon>Cytophagales</taxon>
        <taxon>Hymenobacteraceae</taxon>
        <taxon>Hymenobacter</taxon>
    </lineage>
</organism>